<keyword evidence="2" id="KW-1185">Reference proteome</keyword>
<organism evidence="1 2">
    <name type="scientific">Coemansia nantahalensis</name>
    <dbReference type="NCBI Taxonomy" id="2789366"/>
    <lineage>
        <taxon>Eukaryota</taxon>
        <taxon>Fungi</taxon>
        <taxon>Fungi incertae sedis</taxon>
        <taxon>Zoopagomycota</taxon>
        <taxon>Kickxellomycotina</taxon>
        <taxon>Kickxellomycetes</taxon>
        <taxon>Kickxellales</taxon>
        <taxon>Kickxellaceae</taxon>
        <taxon>Coemansia</taxon>
    </lineage>
</organism>
<name>A0ACC1K827_9FUNG</name>
<gene>
    <name evidence="1" type="ORF">IWQ57_000286</name>
</gene>
<dbReference type="Proteomes" id="UP001140234">
    <property type="component" value="Unassembled WGS sequence"/>
</dbReference>
<evidence type="ECO:0000313" key="1">
    <source>
        <dbReference type="EMBL" id="KAJ2775657.1"/>
    </source>
</evidence>
<evidence type="ECO:0000313" key="2">
    <source>
        <dbReference type="Proteomes" id="UP001140234"/>
    </source>
</evidence>
<proteinExistence type="predicted"/>
<dbReference type="EMBL" id="JANBUJ010000005">
    <property type="protein sequence ID" value="KAJ2775657.1"/>
    <property type="molecule type" value="Genomic_DNA"/>
</dbReference>
<reference evidence="1" key="1">
    <citation type="submission" date="2022-07" db="EMBL/GenBank/DDBJ databases">
        <title>Phylogenomic reconstructions and comparative analyses of Kickxellomycotina fungi.</title>
        <authorList>
            <person name="Reynolds N.K."/>
            <person name="Stajich J.E."/>
            <person name="Barry K."/>
            <person name="Grigoriev I.V."/>
            <person name="Crous P."/>
            <person name="Smith M.E."/>
        </authorList>
    </citation>
    <scope>NUCLEOTIDE SEQUENCE</scope>
    <source>
        <strain evidence="1">CBS 109366</strain>
    </source>
</reference>
<accession>A0ACC1K827</accession>
<sequence length="316" mass="35074">MSGFIARLQALVPAAATAAGERGGPGPPAEQQQGHEQEQARQPVEEVDPNQTRRRRATDATLSSVSTVSSESVAALGRHEMQRLVTCRMGDLGRLSRMHPVSKVLQQESWDCGLACVCMVVRAFGHPTCTVGRLASQVGTQSVWTIDLVFLLHSILGSADFTYYTTCIGINPEHAKKEFYSDALEGDEERVVRLFAMARQRVRVVELEIPLLDLQRFLAHRCYVAVLLVDGCVIRCMACRADPAAHRGVRTWLTQWHRRRRFVGHYILLIAYIPSLDVFVYRDPALTSEFCVAPSATIDAARCRPGTDADCIVVRL</sequence>
<comment type="caution">
    <text evidence="1">The sequence shown here is derived from an EMBL/GenBank/DDBJ whole genome shotgun (WGS) entry which is preliminary data.</text>
</comment>
<protein>
    <submittedName>
        <fullName evidence="1">Uncharacterized protein</fullName>
    </submittedName>
</protein>